<evidence type="ECO:0000313" key="1">
    <source>
        <dbReference type="EMBL" id="CAD9992381.1"/>
    </source>
</evidence>
<organism evidence="1">
    <name type="scientific">Entomoneis paludosa</name>
    <dbReference type="NCBI Taxonomy" id="265537"/>
    <lineage>
        <taxon>Eukaryota</taxon>
        <taxon>Sar</taxon>
        <taxon>Stramenopiles</taxon>
        <taxon>Ochrophyta</taxon>
        <taxon>Bacillariophyta</taxon>
        <taxon>Bacillariophyceae</taxon>
        <taxon>Bacillariophycidae</taxon>
        <taxon>Entomoneidaceae</taxon>
        <taxon>Entomoneis</taxon>
    </lineage>
</organism>
<proteinExistence type="predicted"/>
<protein>
    <submittedName>
        <fullName evidence="1">Uncharacterized protein</fullName>
    </submittedName>
</protein>
<accession>A0A7S3DWZ8</accession>
<gene>
    <name evidence="1" type="ORF">APAL1065_LOCUS25846</name>
</gene>
<reference evidence="1" key="1">
    <citation type="submission" date="2021-01" db="EMBL/GenBank/DDBJ databases">
        <authorList>
            <person name="Corre E."/>
            <person name="Pelletier E."/>
            <person name="Niang G."/>
            <person name="Scheremetjew M."/>
            <person name="Finn R."/>
            <person name="Kale V."/>
            <person name="Holt S."/>
            <person name="Cochrane G."/>
            <person name="Meng A."/>
            <person name="Brown T."/>
            <person name="Cohen L."/>
        </authorList>
    </citation>
    <scope>NUCLEOTIDE SEQUENCE</scope>
    <source>
        <strain evidence="1">CCMP125</strain>
    </source>
</reference>
<name>A0A7S3DWZ8_9STRA</name>
<dbReference type="AlphaFoldDB" id="A0A7S3DWZ8"/>
<dbReference type="EMBL" id="HBHT01038451">
    <property type="protein sequence ID" value="CAD9992381.1"/>
    <property type="molecule type" value="Transcribed_RNA"/>
</dbReference>
<sequence length="102" mass="11057">MSTAFPPASGGFWVLPKNGGNIFKMEMNGNPSTSIYRINDKTADRFPRGTVVTLMFEEAGTNVINSAYLKLKGGQSFTSTVNSALTLMANGDPTWTEMSRNV</sequence>